<gene>
    <name evidence="1" type="ORF">MC7420_1191</name>
</gene>
<keyword evidence="2" id="KW-1185">Reference proteome</keyword>
<reference evidence="1 2" key="1">
    <citation type="submission" date="2008-07" db="EMBL/GenBank/DDBJ databases">
        <authorList>
            <person name="Tandeau de Marsac N."/>
            <person name="Ferriera S."/>
            <person name="Johnson J."/>
            <person name="Kravitz S."/>
            <person name="Beeson K."/>
            <person name="Sutton G."/>
            <person name="Rogers Y.-H."/>
            <person name="Friedman R."/>
            <person name="Frazier M."/>
            <person name="Venter J.C."/>
        </authorList>
    </citation>
    <scope>NUCLEOTIDE SEQUENCE [LARGE SCALE GENOMIC DNA]</scope>
    <source>
        <strain evidence="1 2">PCC 7420</strain>
    </source>
</reference>
<accession>B4VXP4</accession>
<dbReference type="Proteomes" id="UP000003835">
    <property type="component" value="Unassembled WGS sequence"/>
</dbReference>
<dbReference type="EMBL" id="DS989858">
    <property type="protein sequence ID" value="EDX73395.1"/>
    <property type="molecule type" value="Genomic_DNA"/>
</dbReference>
<name>B4VXP4_9CYAN</name>
<dbReference type="AlphaFoldDB" id="B4VXP4"/>
<dbReference type="RefSeq" id="WP_006103471.1">
    <property type="nucleotide sequence ID" value="NZ_DS989858.1"/>
</dbReference>
<evidence type="ECO:0000313" key="2">
    <source>
        <dbReference type="Proteomes" id="UP000003835"/>
    </source>
</evidence>
<organism evidence="1 2">
    <name type="scientific">Coleofasciculus chthonoplastes PCC 7420</name>
    <dbReference type="NCBI Taxonomy" id="118168"/>
    <lineage>
        <taxon>Bacteria</taxon>
        <taxon>Bacillati</taxon>
        <taxon>Cyanobacteriota</taxon>
        <taxon>Cyanophyceae</taxon>
        <taxon>Coleofasciculales</taxon>
        <taxon>Coleofasciculaceae</taxon>
        <taxon>Coleofasciculus</taxon>
    </lineage>
</organism>
<dbReference type="eggNOG" id="ENOG5033TTT">
    <property type="taxonomic scope" value="Bacteria"/>
</dbReference>
<sequence>MLRFFFAVRSNVNKSQILTVARCPLPNLNRLVKDMHKISFTGLLLLLLTSSTVAQPSILLDYRNEDFNAESSPQLPANTENLVISQMVRNTDQACNGELSPTVIDYARGSFTDAQADQVVYLVSLGDSCHPRFQSTIRIGVAYSGQVVTYGDVTGYSNIQKISDVNGDGINEILLDGSGMGQGYFVTYAKLVEIKPKGLLTLKDFEQVYSDNLGTLNPKLYKIASVISVNQGSQNQTVFSRKNYLARCFDVEPEGRDCSSYQYMSEGNFPEYEEIQQFISDPTKGSNLGLLHKALTLSYQSLEL</sequence>
<proteinExistence type="predicted"/>
<evidence type="ECO:0000313" key="1">
    <source>
        <dbReference type="EMBL" id="EDX73395.1"/>
    </source>
</evidence>
<dbReference type="HOGENOM" id="CLU_914347_0_0_3"/>
<protein>
    <submittedName>
        <fullName evidence="1">Uncharacterized protein</fullName>
    </submittedName>
</protein>